<proteinExistence type="predicted"/>
<dbReference type="EMBL" id="JARKIB010000030">
    <property type="protein sequence ID" value="KAJ7763308.1"/>
    <property type="molecule type" value="Genomic_DNA"/>
</dbReference>
<name>A0AAD7JFG7_9AGAR</name>
<keyword evidence="3" id="KW-1185">Reference proteome</keyword>
<dbReference type="AlphaFoldDB" id="A0AAD7JFG7"/>
<evidence type="ECO:0000256" key="1">
    <source>
        <dbReference type="SAM" id="SignalP"/>
    </source>
</evidence>
<dbReference type="PANTHER" id="PTHR35204">
    <property type="entry name" value="YALI0A21131P"/>
    <property type="match status" value="1"/>
</dbReference>
<comment type="caution">
    <text evidence="2">The sequence shown here is derived from an EMBL/GenBank/DDBJ whole genome shotgun (WGS) entry which is preliminary data.</text>
</comment>
<evidence type="ECO:0000313" key="3">
    <source>
        <dbReference type="Proteomes" id="UP001215598"/>
    </source>
</evidence>
<organism evidence="2 3">
    <name type="scientific">Mycena metata</name>
    <dbReference type="NCBI Taxonomy" id="1033252"/>
    <lineage>
        <taxon>Eukaryota</taxon>
        <taxon>Fungi</taxon>
        <taxon>Dikarya</taxon>
        <taxon>Basidiomycota</taxon>
        <taxon>Agaricomycotina</taxon>
        <taxon>Agaricomycetes</taxon>
        <taxon>Agaricomycetidae</taxon>
        <taxon>Agaricales</taxon>
        <taxon>Marasmiineae</taxon>
        <taxon>Mycenaceae</taxon>
        <taxon>Mycena</taxon>
    </lineage>
</organism>
<dbReference type="Proteomes" id="UP001215598">
    <property type="component" value="Unassembled WGS sequence"/>
</dbReference>
<keyword evidence="1" id="KW-0732">Signal</keyword>
<gene>
    <name evidence="2" type="ORF">B0H16DRAFT_1368307</name>
</gene>
<dbReference type="PANTHER" id="PTHR35204:SF1">
    <property type="entry name" value="ENTEROTOXIN"/>
    <property type="match status" value="1"/>
</dbReference>
<feature type="signal peptide" evidence="1">
    <location>
        <begin position="1"/>
        <end position="22"/>
    </location>
</feature>
<protein>
    <submittedName>
        <fullName evidence="2">Uncharacterized protein</fullName>
    </submittedName>
</protein>
<sequence>MSLVLSALVVVVFIVLPLACLPRQIPLQGLGIPPDFESLTLDWNLETTPDPNWSGHLIFDTVSSLLLHWSNTRYRNGHNIVPGSVPIGTLLYHGRGDNAIPTFPGWTSTNPEHSFTFCADSTSKDGSTAGCWQLTFVVTRPLRVLYFDGASGAKMENGPMDAQDLLLWGGVDPARRMDERERLNALCALGKDFGIDGYARMEMDFEVMLCDFSNGVELLSADYLAAWMAGPAREPLILGTIVSASWNSRHPGETRVHLDLTKLISFYDTSLAPSLIPEREGKERWDHRVLGISAPDLAVVKTRLQDVLASGTNMGSGVDWKTLFRVVVDRYADRLETLDHLLATTTTDNLPERAPIIQTELRLMLTPYILYTARPHWLSSTSNSASYVYGGNEAWALPVWRACATRHTAHIHRNSGVQSRLTSSERLLLGALDGTNREICRVLVRMWVAGVHAGVDTLLPREADPSASTPVLSPTLDQWRTHAHSLISWLDWSAWVKCRPMCPAEEMCYLPTWPYFGVNEWDRKDERWKRPQPRCIRKFRPYSVL</sequence>
<evidence type="ECO:0000313" key="2">
    <source>
        <dbReference type="EMBL" id="KAJ7763308.1"/>
    </source>
</evidence>
<accession>A0AAD7JFG7</accession>
<dbReference type="InterPro" id="IPR038921">
    <property type="entry name" value="YOR389W-like"/>
</dbReference>
<feature type="chain" id="PRO_5042022526" evidence="1">
    <location>
        <begin position="23"/>
        <end position="545"/>
    </location>
</feature>
<reference evidence="2" key="1">
    <citation type="submission" date="2023-03" db="EMBL/GenBank/DDBJ databases">
        <title>Massive genome expansion in bonnet fungi (Mycena s.s.) driven by repeated elements and novel gene families across ecological guilds.</title>
        <authorList>
            <consortium name="Lawrence Berkeley National Laboratory"/>
            <person name="Harder C.B."/>
            <person name="Miyauchi S."/>
            <person name="Viragh M."/>
            <person name="Kuo A."/>
            <person name="Thoen E."/>
            <person name="Andreopoulos B."/>
            <person name="Lu D."/>
            <person name="Skrede I."/>
            <person name="Drula E."/>
            <person name="Henrissat B."/>
            <person name="Morin E."/>
            <person name="Kohler A."/>
            <person name="Barry K."/>
            <person name="LaButti K."/>
            <person name="Morin E."/>
            <person name="Salamov A."/>
            <person name="Lipzen A."/>
            <person name="Mereny Z."/>
            <person name="Hegedus B."/>
            <person name="Baldrian P."/>
            <person name="Stursova M."/>
            <person name="Weitz H."/>
            <person name="Taylor A."/>
            <person name="Grigoriev I.V."/>
            <person name="Nagy L.G."/>
            <person name="Martin F."/>
            <person name="Kauserud H."/>
        </authorList>
    </citation>
    <scope>NUCLEOTIDE SEQUENCE</scope>
    <source>
        <strain evidence="2">CBHHK182m</strain>
    </source>
</reference>